<evidence type="ECO:0000256" key="5">
    <source>
        <dbReference type="ARBA" id="ARBA00023242"/>
    </source>
</evidence>
<evidence type="ECO:0000256" key="2">
    <source>
        <dbReference type="ARBA" id="ARBA00022833"/>
    </source>
</evidence>
<dbReference type="Pfam" id="PF00172">
    <property type="entry name" value="Zn_clus"/>
    <property type="match status" value="1"/>
</dbReference>
<dbReference type="GO" id="GO:0000981">
    <property type="term" value="F:DNA-binding transcription factor activity, RNA polymerase II-specific"/>
    <property type="evidence" value="ECO:0007669"/>
    <property type="project" value="InterPro"/>
</dbReference>
<dbReference type="AlphaFoldDB" id="A0A9P8QFN6"/>
<evidence type="ECO:0000313" key="8">
    <source>
        <dbReference type="EMBL" id="KAH6603910.1"/>
    </source>
</evidence>
<name>A0A9P8QFN6_9HYPO</name>
<gene>
    <name evidence="8" type="ORF">Trco_007356</name>
</gene>
<feature type="region of interest" description="Disordered" evidence="6">
    <location>
        <begin position="155"/>
        <end position="183"/>
    </location>
</feature>
<keyword evidence="5" id="KW-0539">Nucleus</keyword>
<keyword evidence="2" id="KW-0862">Zinc</keyword>
<dbReference type="Proteomes" id="UP000827724">
    <property type="component" value="Unassembled WGS sequence"/>
</dbReference>
<proteinExistence type="predicted"/>
<dbReference type="PROSITE" id="PS50048">
    <property type="entry name" value="ZN2_CY6_FUNGAL_2"/>
    <property type="match status" value="1"/>
</dbReference>
<dbReference type="CDD" id="cd00067">
    <property type="entry name" value="GAL4"/>
    <property type="match status" value="1"/>
</dbReference>
<dbReference type="PROSITE" id="PS00463">
    <property type="entry name" value="ZN2_CY6_FUNGAL_1"/>
    <property type="match status" value="1"/>
</dbReference>
<dbReference type="OrthoDB" id="5423818at2759"/>
<dbReference type="InterPro" id="IPR001138">
    <property type="entry name" value="Zn2Cys6_DnaBD"/>
</dbReference>
<dbReference type="Gene3D" id="4.10.240.10">
    <property type="entry name" value="Zn(2)-C6 fungal-type DNA-binding domain"/>
    <property type="match status" value="1"/>
</dbReference>
<evidence type="ECO:0000256" key="4">
    <source>
        <dbReference type="ARBA" id="ARBA00023163"/>
    </source>
</evidence>
<feature type="domain" description="Zn(2)-C6 fungal-type" evidence="7">
    <location>
        <begin position="8"/>
        <end position="38"/>
    </location>
</feature>
<sequence>MPISRKKTCSQCRRAKARCSLALPRCARCVDKSLECDYTMARMAPYPAVAAQPGEDVRGAPAELRAPAAGHGHQHGQGLPLGCFLVEEVGVASWSSSSLPLSSVAPEMVSCASCSDQWPPLTLAADPGADASGATASIDACHDVFNAITAVNATGGHPATSGTADGRDARPRSPVAGAGTQPDFAVHDRTSRVLSRRRGLTAAAVLSTRTILGQACSYPAMMVGGHSLPPFIHSRCALDDGLTFDCARAQKHGCLGKALSICASLVGMWLERTPASSPFIWETIYNEVARMQKEHESYDSETMLEAVQAITIYLLLQARDKEALAKNHVKLLLVTLGEIGQKLHESLEYNTFVDTLENPLDRSTWVLYEGARRTLSLLFIIDMFLEFNLSHHDSRCRQGFAVSPLPCIRELWEVPSTYEWSRRYSAFLRGRAVSKILTLADYKLSQHLSADDLLNGSSSAGGGCVGIIKDVMRWCEGMDQFGTLIALVATLIRYELGPSATGGNGYVDIA</sequence>
<evidence type="ECO:0000256" key="3">
    <source>
        <dbReference type="ARBA" id="ARBA00023015"/>
    </source>
</evidence>
<keyword evidence="1" id="KW-0479">Metal-binding</keyword>
<evidence type="ECO:0000259" key="7">
    <source>
        <dbReference type="PROSITE" id="PS50048"/>
    </source>
</evidence>
<dbReference type="InterPro" id="IPR036864">
    <property type="entry name" value="Zn2-C6_fun-type_DNA-bd_sf"/>
</dbReference>
<dbReference type="GO" id="GO:0008270">
    <property type="term" value="F:zinc ion binding"/>
    <property type="evidence" value="ECO:0007669"/>
    <property type="project" value="InterPro"/>
</dbReference>
<evidence type="ECO:0000256" key="6">
    <source>
        <dbReference type="SAM" id="MobiDB-lite"/>
    </source>
</evidence>
<evidence type="ECO:0000313" key="9">
    <source>
        <dbReference type="Proteomes" id="UP000827724"/>
    </source>
</evidence>
<keyword evidence="4" id="KW-0804">Transcription</keyword>
<comment type="caution">
    <text evidence="8">The sequence shown here is derived from an EMBL/GenBank/DDBJ whole genome shotgun (WGS) entry which is preliminary data.</text>
</comment>
<keyword evidence="3" id="KW-0805">Transcription regulation</keyword>
<evidence type="ECO:0000256" key="1">
    <source>
        <dbReference type="ARBA" id="ARBA00022723"/>
    </source>
</evidence>
<dbReference type="EMBL" id="JAIWOZ010000006">
    <property type="protein sequence ID" value="KAH6603910.1"/>
    <property type="molecule type" value="Genomic_DNA"/>
</dbReference>
<accession>A0A9P8QFN6</accession>
<protein>
    <recommendedName>
        <fullName evidence="7">Zn(2)-C6 fungal-type domain-containing protein</fullName>
    </recommendedName>
</protein>
<reference evidence="8" key="1">
    <citation type="submission" date="2021-08" db="EMBL/GenBank/DDBJ databases">
        <title>Chromosome-Level Trichoderma cornu-damae using Hi-C Data.</title>
        <authorList>
            <person name="Kim C.S."/>
        </authorList>
    </citation>
    <scope>NUCLEOTIDE SEQUENCE</scope>
    <source>
        <strain evidence="8">KA19-0412C</strain>
    </source>
</reference>
<organism evidence="8 9">
    <name type="scientific">Trichoderma cornu-damae</name>
    <dbReference type="NCBI Taxonomy" id="654480"/>
    <lineage>
        <taxon>Eukaryota</taxon>
        <taxon>Fungi</taxon>
        <taxon>Dikarya</taxon>
        <taxon>Ascomycota</taxon>
        <taxon>Pezizomycotina</taxon>
        <taxon>Sordariomycetes</taxon>
        <taxon>Hypocreomycetidae</taxon>
        <taxon>Hypocreales</taxon>
        <taxon>Hypocreaceae</taxon>
        <taxon>Trichoderma</taxon>
    </lineage>
</organism>
<keyword evidence="9" id="KW-1185">Reference proteome</keyword>
<dbReference type="PANTHER" id="PTHR47660">
    <property type="entry name" value="TRANSCRIPTION FACTOR WITH C2H2 AND ZN(2)-CYS(6) DNA BINDING DOMAIN (EUROFUNG)-RELATED-RELATED"/>
    <property type="match status" value="1"/>
</dbReference>
<dbReference type="SUPFAM" id="SSF57701">
    <property type="entry name" value="Zn2/Cys6 DNA-binding domain"/>
    <property type="match status" value="1"/>
</dbReference>
<dbReference type="PANTHER" id="PTHR47660:SF3">
    <property type="entry name" value="FINGER DOMAIN PROTEIN, PUTATIVE (AFU_ORTHOLOGUE AFUA_4G03310)-RELATED"/>
    <property type="match status" value="1"/>
</dbReference>